<dbReference type="Proteomes" id="UP000608754">
    <property type="component" value="Unassembled WGS sequence"/>
</dbReference>
<keyword evidence="1" id="KW-1133">Transmembrane helix</keyword>
<keyword evidence="1" id="KW-0472">Membrane</keyword>
<evidence type="ECO:0000313" key="2">
    <source>
        <dbReference type="EMBL" id="MBF0597977.1"/>
    </source>
</evidence>
<evidence type="ECO:0000256" key="1">
    <source>
        <dbReference type="SAM" id="Phobius"/>
    </source>
</evidence>
<protein>
    <recommendedName>
        <fullName evidence="4">Lipoprotein</fullName>
    </recommendedName>
</protein>
<organism evidence="2 3">
    <name type="scientific">Faecalibacter rhinopitheci</name>
    <dbReference type="NCBI Taxonomy" id="2779678"/>
    <lineage>
        <taxon>Bacteria</taxon>
        <taxon>Pseudomonadati</taxon>
        <taxon>Bacteroidota</taxon>
        <taxon>Flavobacteriia</taxon>
        <taxon>Flavobacteriales</taxon>
        <taxon>Weeksellaceae</taxon>
        <taxon>Faecalibacter</taxon>
    </lineage>
</organism>
<evidence type="ECO:0000313" key="3">
    <source>
        <dbReference type="Proteomes" id="UP000608754"/>
    </source>
</evidence>
<dbReference type="EMBL" id="JADGIK010000007">
    <property type="protein sequence ID" value="MBF0597977.1"/>
    <property type="molecule type" value="Genomic_DNA"/>
</dbReference>
<proteinExistence type="predicted"/>
<sequence length="135" mass="15556">MKYTDSRIKLFKYYLLFNILFLYSCSNGIDCGLLVKFAVENECIIIVNKLPSSPSPTLDAIGINPTTKKECECSDGGRWWSQYRNEIEIGDTIIKRKGELTFNIHKKNTIISHEWECKGEIYNPDGTIKEVLKKQ</sequence>
<keyword evidence="1" id="KW-0812">Transmembrane</keyword>
<reference evidence="2" key="1">
    <citation type="submission" date="2020-10" db="EMBL/GenBank/DDBJ databases">
        <authorList>
            <person name="Lu T."/>
            <person name="Wang Q."/>
            <person name="Han X."/>
        </authorList>
    </citation>
    <scope>NUCLEOTIDE SEQUENCE</scope>
    <source>
        <strain evidence="2">WQ 117</strain>
    </source>
</reference>
<feature type="transmembrane region" description="Helical" evidence="1">
    <location>
        <begin position="12"/>
        <end position="35"/>
    </location>
</feature>
<dbReference type="AlphaFoldDB" id="A0A8J7G6X7"/>
<accession>A0A8J7G6X7</accession>
<gene>
    <name evidence="2" type="ORF">IM532_11080</name>
</gene>
<comment type="caution">
    <text evidence="2">The sequence shown here is derived from an EMBL/GenBank/DDBJ whole genome shotgun (WGS) entry which is preliminary data.</text>
</comment>
<name>A0A8J7G6X7_9FLAO</name>
<evidence type="ECO:0008006" key="4">
    <source>
        <dbReference type="Google" id="ProtNLM"/>
    </source>
</evidence>
<dbReference type="RefSeq" id="WP_194183519.1">
    <property type="nucleotide sequence ID" value="NZ_JADGIK010000007.1"/>
</dbReference>
<keyword evidence="3" id="KW-1185">Reference proteome</keyword>
<dbReference type="PROSITE" id="PS51257">
    <property type="entry name" value="PROKAR_LIPOPROTEIN"/>
    <property type="match status" value="1"/>
</dbReference>